<keyword evidence="7" id="KW-1185">Reference proteome</keyword>
<keyword evidence="3" id="KW-0274">FAD</keyword>
<dbReference type="InterPro" id="IPR006094">
    <property type="entry name" value="Oxid_FAD_bind_N"/>
</dbReference>
<dbReference type="GeneID" id="70190153"/>
<dbReference type="RefSeq" id="XP_046005900.1">
    <property type="nucleotide sequence ID" value="XM_046160607.1"/>
</dbReference>
<name>A0A9P8XT52_9PEZI</name>
<protein>
    <recommendedName>
        <fullName evidence="5">FAD-binding PCMH-type domain-containing protein</fullName>
    </recommendedName>
</protein>
<keyword evidence="4" id="KW-0560">Oxidoreductase</keyword>
<reference evidence="6" key="1">
    <citation type="journal article" date="2021" name="Nat. Commun.">
        <title>Genetic determinants of endophytism in the Arabidopsis root mycobiome.</title>
        <authorList>
            <person name="Mesny F."/>
            <person name="Miyauchi S."/>
            <person name="Thiergart T."/>
            <person name="Pickel B."/>
            <person name="Atanasova L."/>
            <person name="Karlsson M."/>
            <person name="Huettel B."/>
            <person name="Barry K.W."/>
            <person name="Haridas S."/>
            <person name="Chen C."/>
            <person name="Bauer D."/>
            <person name="Andreopoulos W."/>
            <person name="Pangilinan J."/>
            <person name="LaButti K."/>
            <person name="Riley R."/>
            <person name="Lipzen A."/>
            <person name="Clum A."/>
            <person name="Drula E."/>
            <person name="Henrissat B."/>
            <person name="Kohler A."/>
            <person name="Grigoriev I.V."/>
            <person name="Martin F.M."/>
            <person name="Hacquard S."/>
        </authorList>
    </citation>
    <scope>NUCLEOTIDE SEQUENCE</scope>
    <source>
        <strain evidence="6">MPI-CAGE-CH-0230</strain>
    </source>
</reference>
<dbReference type="AlphaFoldDB" id="A0A9P8XT52"/>
<evidence type="ECO:0000313" key="7">
    <source>
        <dbReference type="Proteomes" id="UP000756346"/>
    </source>
</evidence>
<dbReference type="Proteomes" id="UP000756346">
    <property type="component" value="Unassembled WGS sequence"/>
</dbReference>
<comment type="caution">
    <text evidence="6">The sequence shown here is derived from an EMBL/GenBank/DDBJ whole genome shotgun (WGS) entry which is preliminary data.</text>
</comment>
<evidence type="ECO:0000313" key="6">
    <source>
        <dbReference type="EMBL" id="KAH7016276.1"/>
    </source>
</evidence>
<dbReference type="PANTHER" id="PTHR42973">
    <property type="entry name" value="BINDING OXIDOREDUCTASE, PUTATIVE (AFU_ORTHOLOGUE AFUA_1G17690)-RELATED"/>
    <property type="match status" value="1"/>
</dbReference>
<evidence type="ECO:0000256" key="1">
    <source>
        <dbReference type="ARBA" id="ARBA00005466"/>
    </source>
</evidence>
<dbReference type="GO" id="GO:0016491">
    <property type="term" value="F:oxidoreductase activity"/>
    <property type="evidence" value="ECO:0007669"/>
    <property type="project" value="UniProtKB-KW"/>
</dbReference>
<dbReference type="PROSITE" id="PS51387">
    <property type="entry name" value="FAD_PCMH"/>
    <property type="match status" value="1"/>
</dbReference>
<evidence type="ECO:0000256" key="2">
    <source>
        <dbReference type="ARBA" id="ARBA00022630"/>
    </source>
</evidence>
<dbReference type="SUPFAM" id="SSF56176">
    <property type="entry name" value="FAD-binding/transporter-associated domain-like"/>
    <property type="match status" value="1"/>
</dbReference>
<dbReference type="InterPro" id="IPR012951">
    <property type="entry name" value="BBE"/>
</dbReference>
<feature type="domain" description="FAD-binding PCMH-type" evidence="5">
    <location>
        <begin position="33"/>
        <end position="204"/>
    </location>
</feature>
<dbReference type="Pfam" id="PF01565">
    <property type="entry name" value="FAD_binding_4"/>
    <property type="match status" value="1"/>
</dbReference>
<dbReference type="InterPro" id="IPR050416">
    <property type="entry name" value="FAD-linked_Oxidoreductase"/>
</dbReference>
<comment type="similarity">
    <text evidence="1">Belongs to the oxygen-dependent FAD-linked oxidoreductase family.</text>
</comment>
<gene>
    <name evidence="6" type="ORF">B0I36DRAFT_377853</name>
</gene>
<evidence type="ECO:0000259" key="5">
    <source>
        <dbReference type="PROSITE" id="PS51387"/>
    </source>
</evidence>
<proteinExistence type="inferred from homology"/>
<dbReference type="OrthoDB" id="9996127at2759"/>
<dbReference type="GO" id="GO:0071949">
    <property type="term" value="F:FAD binding"/>
    <property type="evidence" value="ECO:0007669"/>
    <property type="project" value="InterPro"/>
</dbReference>
<dbReference type="Gene3D" id="3.30.43.10">
    <property type="entry name" value="Uridine Diphospho-n-acetylenolpyruvylglucosamine Reductase, domain 2"/>
    <property type="match status" value="1"/>
</dbReference>
<sequence length="472" mass="53044">MQKELGSQLSKDAVIFGPEDPLFGDATSRWNTLFEPTFEMVVLVGDESDVQKTVLFCNERDIPFLAASHNHGFTQSLGSFRGVQINLSQLDNIAIQADSKSAWLSAGVNAGRVTRHLWENGYVTTTGSCDCVGLVGVGLGGGHGRHEGLYGMISDNMLQFNVVLADGQAIRVNGTNHPELFWAMRGAGHNFGIVTSFELRVWPRGPDTWHYHNYVWHGNDLEAVFTALNELHQNGSTPVNMALNYGTFVVRPDIDNRQPVIVWTFAYRGTSEAASPYLAPFNAITPLLQSSGDVPYPEISKAQSTDESSAICQHGKNRMTMTIGLQTYNTTSERRIFDDFARMMVSQPELAAGAAIIHEGYSTKAAQERDPDSSAYPFRQDHHLMAMQIILSSRSDSVVATSRIWTDRVRQLWLDGQPHRPATAYVNYANGFETLEQMYGSERWRRERLNRLKRQYDPHNRFRYYNPIIRTN</sequence>
<dbReference type="Gene3D" id="3.40.462.20">
    <property type="match status" value="1"/>
</dbReference>
<dbReference type="InterPro" id="IPR016166">
    <property type="entry name" value="FAD-bd_PCMH"/>
</dbReference>
<keyword evidence="2" id="KW-0285">Flavoprotein</keyword>
<evidence type="ECO:0000256" key="3">
    <source>
        <dbReference type="ARBA" id="ARBA00022827"/>
    </source>
</evidence>
<dbReference type="Pfam" id="PF08031">
    <property type="entry name" value="BBE"/>
    <property type="match status" value="1"/>
</dbReference>
<dbReference type="PANTHER" id="PTHR42973:SF8">
    <property type="entry name" value="FAD-BINDING PCMH-TYPE DOMAIN-CONTAINING PROTEIN"/>
    <property type="match status" value="1"/>
</dbReference>
<dbReference type="EMBL" id="JAGTJQ010000012">
    <property type="protein sequence ID" value="KAH7016276.1"/>
    <property type="molecule type" value="Genomic_DNA"/>
</dbReference>
<dbReference type="Gene3D" id="3.30.465.10">
    <property type="match status" value="1"/>
</dbReference>
<dbReference type="InterPro" id="IPR036318">
    <property type="entry name" value="FAD-bd_PCMH-like_sf"/>
</dbReference>
<dbReference type="InterPro" id="IPR016167">
    <property type="entry name" value="FAD-bd_PCMH_sub1"/>
</dbReference>
<accession>A0A9P8XT52</accession>
<dbReference type="InterPro" id="IPR016169">
    <property type="entry name" value="FAD-bd_PCMH_sub2"/>
</dbReference>
<evidence type="ECO:0000256" key="4">
    <source>
        <dbReference type="ARBA" id="ARBA00023002"/>
    </source>
</evidence>
<organism evidence="6 7">
    <name type="scientific">Microdochium trichocladiopsis</name>
    <dbReference type="NCBI Taxonomy" id="1682393"/>
    <lineage>
        <taxon>Eukaryota</taxon>
        <taxon>Fungi</taxon>
        <taxon>Dikarya</taxon>
        <taxon>Ascomycota</taxon>
        <taxon>Pezizomycotina</taxon>
        <taxon>Sordariomycetes</taxon>
        <taxon>Xylariomycetidae</taxon>
        <taxon>Xylariales</taxon>
        <taxon>Microdochiaceae</taxon>
        <taxon>Microdochium</taxon>
    </lineage>
</organism>